<comment type="caution">
    <text evidence="2">The sequence shown here is derived from an EMBL/GenBank/DDBJ whole genome shotgun (WGS) entry which is preliminary data.</text>
</comment>
<dbReference type="SUPFAM" id="SSF46565">
    <property type="entry name" value="Chaperone J-domain"/>
    <property type="match status" value="1"/>
</dbReference>
<dbReference type="InterPro" id="IPR007791">
    <property type="entry name" value="DjlA_N"/>
</dbReference>
<name>A0A9X2L9H2_9PROT</name>
<sequence length="234" mass="26104">MQKDPMTMWERIGAILDSARERTLGAVMDAMEERRRRRDAAVFSIALIALSAKMAKADGIATDDEFEAFRRFFSVPAEEAAKVSMVYGLATSDVAGFESYARQVAKLFRGEPTVLEDVLDCLFYVAMADDILHPGEEQLLEAARDAFGLDEGAYRRIRCAHVGLADDDPYLVLGVAFEIETEELRRAYRQLAKEHHPDAMMARGVPAELVTIAEHRMAAINDAYEKILKERGAA</sequence>
<dbReference type="CDD" id="cd06257">
    <property type="entry name" value="DnaJ"/>
    <property type="match status" value="1"/>
</dbReference>
<dbReference type="InterPro" id="IPR001623">
    <property type="entry name" value="DnaJ_domain"/>
</dbReference>
<proteinExistence type="predicted"/>
<evidence type="ECO:0000313" key="3">
    <source>
        <dbReference type="Proteomes" id="UP001142610"/>
    </source>
</evidence>
<organism evidence="2 3">
    <name type="scientific">Parvularcula maris</name>
    <dbReference type="NCBI Taxonomy" id="2965077"/>
    <lineage>
        <taxon>Bacteria</taxon>
        <taxon>Pseudomonadati</taxon>
        <taxon>Pseudomonadota</taxon>
        <taxon>Alphaproteobacteria</taxon>
        <taxon>Parvularculales</taxon>
        <taxon>Parvularculaceae</taxon>
        <taxon>Parvularcula</taxon>
    </lineage>
</organism>
<dbReference type="Pfam" id="PF05099">
    <property type="entry name" value="TerB"/>
    <property type="match status" value="1"/>
</dbReference>
<dbReference type="CDD" id="cd07316">
    <property type="entry name" value="terB_like_DjlA"/>
    <property type="match status" value="1"/>
</dbReference>
<dbReference type="EMBL" id="JANIBC010000005">
    <property type="protein sequence ID" value="MCQ8185409.1"/>
    <property type="molecule type" value="Genomic_DNA"/>
</dbReference>
<evidence type="ECO:0000313" key="2">
    <source>
        <dbReference type="EMBL" id="MCQ8185409.1"/>
    </source>
</evidence>
<dbReference type="Proteomes" id="UP001142610">
    <property type="component" value="Unassembled WGS sequence"/>
</dbReference>
<dbReference type="InterPro" id="IPR036869">
    <property type="entry name" value="J_dom_sf"/>
</dbReference>
<dbReference type="Gene3D" id="1.10.3680.10">
    <property type="entry name" value="TerB-like"/>
    <property type="match status" value="1"/>
</dbReference>
<reference evidence="2" key="1">
    <citation type="submission" date="2022-07" db="EMBL/GenBank/DDBJ databases">
        <title>Parvularcula maris sp. nov., an algicidal bacterium isolated from seawater.</title>
        <authorList>
            <person name="Li F."/>
        </authorList>
    </citation>
    <scope>NUCLEOTIDE SEQUENCE</scope>
    <source>
        <strain evidence="2">BGMRC 0090</strain>
    </source>
</reference>
<evidence type="ECO:0000259" key="1">
    <source>
        <dbReference type="PROSITE" id="PS50076"/>
    </source>
</evidence>
<gene>
    <name evidence="2" type="ORF">NOG11_08380</name>
</gene>
<dbReference type="Gene3D" id="1.10.287.110">
    <property type="entry name" value="DnaJ domain"/>
    <property type="match status" value="1"/>
</dbReference>
<dbReference type="SMART" id="SM00271">
    <property type="entry name" value="DnaJ"/>
    <property type="match status" value="1"/>
</dbReference>
<feature type="domain" description="J" evidence="1">
    <location>
        <begin position="168"/>
        <end position="232"/>
    </location>
</feature>
<dbReference type="PROSITE" id="PS50076">
    <property type="entry name" value="DNAJ_2"/>
    <property type="match status" value="1"/>
</dbReference>
<protein>
    <submittedName>
        <fullName evidence="2">TerB family tellurite resistance protein</fullName>
    </submittedName>
</protein>
<dbReference type="SUPFAM" id="SSF158682">
    <property type="entry name" value="TerB-like"/>
    <property type="match status" value="1"/>
</dbReference>
<dbReference type="InterPro" id="IPR029024">
    <property type="entry name" value="TerB-like"/>
</dbReference>
<dbReference type="AlphaFoldDB" id="A0A9X2L9H2"/>
<accession>A0A9X2L9H2</accession>
<keyword evidence="3" id="KW-1185">Reference proteome</keyword>
<dbReference type="Pfam" id="PF00226">
    <property type="entry name" value="DnaJ"/>
    <property type="match status" value="1"/>
</dbReference>
<dbReference type="PRINTS" id="PR00625">
    <property type="entry name" value="JDOMAIN"/>
</dbReference>